<evidence type="ECO:0000313" key="2">
    <source>
        <dbReference type="Proteomes" id="UP001549110"/>
    </source>
</evidence>
<sequence length="325" mass="33521">MGGTGDDLSGLLVLGGDEVHARLSYEAAIPAVREAMIALSDGRVRQLLRSFIGLGEGRTFAIMPAALSERGVFGAKLISVFKHADGSKAHEGLVMLFDPESGAPICLADAGAITAIRTAAASAVATEALARPDADTLAILGTGLQAKAHALAIAKTRRLREIRIWGRAADRAETLAAEVWGETGVVARAAALPEALDGADMICTVTSAVDPVLEAGMVSPGAHVNIVGSSGPAQAEIAGDLVAAGRFIVDHREHVLAHGGEFLRAKAAGLVDDSHIAAEIGEVLAGARPGRTDEREITLYKSLGHAAQDLAVAAWLYQNVTGRTL</sequence>
<comment type="caution">
    <text evidence="1">The sequence shown here is derived from an EMBL/GenBank/DDBJ whole genome shotgun (WGS) entry which is preliminary data.</text>
</comment>
<protein>
    <submittedName>
        <fullName evidence="1">Ornithine cyclodeaminase/alanine dehydrogenase-like protein (Mu-crystallin family)</fullName>
    </submittedName>
</protein>
<dbReference type="PIRSF" id="PIRSF001439">
    <property type="entry name" value="CryM"/>
    <property type="match status" value="1"/>
</dbReference>
<reference evidence="1 2" key="1">
    <citation type="submission" date="2024-06" db="EMBL/GenBank/DDBJ databases">
        <title>Genomic Encyclopedia of Type Strains, Phase IV (KMG-IV): sequencing the most valuable type-strain genomes for metagenomic binning, comparative biology and taxonomic classification.</title>
        <authorList>
            <person name="Goeker M."/>
        </authorList>
    </citation>
    <scope>NUCLEOTIDE SEQUENCE [LARGE SCALE GENOMIC DNA]</scope>
    <source>
        <strain evidence="1 2">DSM 17809</strain>
    </source>
</reference>
<organism evidence="1 2">
    <name type="scientific">Phenylobacterium koreense</name>
    <dbReference type="NCBI Taxonomy" id="266125"/>
    <lineage>
        <taxon>Bacteria</taxon>
        <taxon>Pseudomonadati</taxon>
        <taxon>Pseudomonadota</taxon>
        <taxon>Alphaproteobacteria</taxon>
        <taxon>Caulobacterales</taxon>
        <taxon>Caulobacteraceae</taxon>
        <taxon>Phenylobacterium</taxon>
    </lineage>
</organism>
<dbReference type="SUPFAM" id="SSF51735">
    <property type="entry name" value="NAD(P)-binding Rossmann-fold domains"/>
    <property type="match status" value="1"/>
</dbReference>
<dbReference type="Gene3D" id="3.30.1780.10">
    <property type="entry name" value="ornithine cyclodeaminase, domain 1"/>
    <property type="match status" value="1"/>
</dbReference>
<dbReference type="Pfam" id="PF02423">
    <property type="entry name" value="OCD_Mu_crystall"/>
    <property type="match status" value="1"/>
</dbReference>
<dbReference type="RefSeq" id="WP_354297097.1">
    <property type="nucleotide sequence ID" value="NZ_JBEPLU010000001.1"/>
</dbReference>
<dbReference type="PANTHER" id="PTHR13812:SF19">
    <property type="entry name" value="KETIMINE REDUCTASE MU-CRYSTALLIN"/>
    <property type="match status" value="1"/>
</dbReference>
<dbReference type="PANTHER" id="PTHR13812">
    <property type="entry name" value="KETIMINE REDUCTASE MU-CRYSTALLIN"/>
    <property type="match status" value="1"/>
</dbReference>
<dbReference type="Proteomes" id="UP001549110">
    <property type="component" value="Unassembled WGS sequence"/>
</dbReference>
<keyword evidence="2" id="KW-1185">Reference proteome</keyword>
<dbReference type="Gene3D" id="3.40.50.720">
    <property type="entry name" value="NAD(P)-binding Rossmann-like Domain"/>
    <property type="match status" value="1"/>
</dbReference>
<accession>A0ABV2EDZ1</accession>
<name>A0ABV2EDZ1_9CAUL</name>
<dbReference type="EMBL" id="JBEPLU010000001">
    <property type="protein sequence ID" value="MET3525238.1"/>
    <property type="molecule type" value="Genomic_DNA"/>
</dbReference>
<gene>
    <name evidence="1" type="ORF">ABID41_000333</name>
</gene>
<proteinExistence type="predicted"/>
<dbReference type="InterPro" id="IPR003462">
    <property type="entry name" value="ODC_Mu_crystall"/>
</dbReference>
<evidence type="ECO:0000313" key="1">
    <source>
        <dbReference type="EMBL" id="MET3525238.1"/>
    </source>
</evidence>
<dbReference type="InterPro" id="IPR036291">
    <property type="entry name" value="NAD(P)-bd_dom_sf"/>
</dbReference>
<dbReference type="InterPro" id="IPR023401">
    <property type="entry name" value="ODC_N"/>
</dbReference>